<evidence type="ECO:0000256" key="6">
    <source>
        <dbReference type="ARBA" id="ARBA00022989"/>
    </source>
</evidence>
<dbReference type="AlphaFoldDB" id="E2AE42"/>
<dbReference type="SUPFAM" id="SSF103473">
    <property type="entry name" value="MFS general substrate transporter"/>
    <property type="match status" value="1"/>
</dbReference>
<dbReference type="InterPro" id="IPR011701">
    <property type="entry name" value="MFS"/>
</dbReference>
<dbReference type="InParanoid" id="E2AE42"/>
<dbReference type="Proteomes" id="UP000000311">
    <property type="component" value="Unassembled WGS sequence"/>
</dbReference>
<protein>
    <recommendedName>
        <fullName evidence="11">Putative inorganic phosphate cotransporter</fullName>
    </recommendedName>
</protein>
<evidence type="ECO:0000256" key="5">
    <source>
        <dbReference type="ARBA" id="ARBA00022847"/>
    </source>
</evidence>
<gene>
    <name evidence="14" type="ORF">EAG_13186</name>
</gene>
<dbReference type="InterPro" id="IPR036259">
    <property type="entry name" value="MFS_trans_sf"/>
</dbReference>
<evidence type="ECO:0000256" key="1">
    <source>
        <dbReference type="ARBA" id="ARBA00004141"/>
    </source>
</evidence>
<evidence type="ECO:0000256" key="2">
    <source>
        <dbReference type="ARBA" id="ARBA00008586"/>
    </source>
</evidence>
<reference evidence="14 15" key="1">
    <citation type="journal article" date="2010" name="Science">
        <title>Genomic comparison of the ants Camponotus floridanus and Harpegnathos saltator.</title>
        <authorList>
            <person name="Bonasio R."/>
            <person name="Zhang G."/>
            <person name="Ye C."/>
            <person name="Mutti N.S."/>
            <person name="Fang X."/>
            <person name="Qin N."/>
            <person name="Donahue G."/>
            <person name="Yang P."/>
            <person name="Li Q."/>
            <person name="Li C."/>
            <person name="Zhang P."/>
            <person name="Huang Z."/>
            <person name="Berger S.L."/>
            <person name="Reinberg D."/>
            <person name="Wang J."/>
            <person name="Liebig J."/>
        </authorList>
    </citation>
    <scope>NUCLEOTIDE SEQUENCE [LARGE SCALE GENOMIC DNA]</scope>
    <source>
        <strain evidence="15">C129</strain>
    </source>
</reference>
<feature type="transmembrane region" description="Helical" evidence="12">
    <location>
        <begin position="115"/>
        <end position="134"/>
    </location>
</feature>
<dbReference type="GO" id="GO:0006820">
    <property type="term" value="P:monoatomic anion transport"/>
    <property type="evidence" value="ECO:0007669"/>
    <property type="project" value="TreeGrafter"/>
</dbReference>
<dbReference type="FunCoup" id="E2AE42">
    <property type="interactions" value="76"/>
</dbReference>
<dbReference type="PROSITE" id="PS50850">
    <property type="entry name" value="MFS"/>
    <property type="match status" value="1"/>
</dbReference>
<evidence type="ECO:0000256" key="10">
    <source>
        <dbReference type="ARBA" id="ARBA00054632"/>
    </source>
</evidence>
<proteinExistence type="inferred from homology"/>
<sequence length="491" mass="54334">MTAVKKDDAVDVMEKTSPKMSATVSPTLQQSCILGDRHLQVLLMFLGMTIGYSLRIAMSMAIVPMANAKTANPDIEDFGWDQAQKNLVLSSFFWGYVVTQVPSGYIANVWSGQKLLAIGMLLCGVLNVVMPFVASKWALPAVLVCRVGMGLTQACLLPCIHTLLSKWAPPSERARLGTFAYAGAQFGTLIAMPVSGFLAASSLGWPSIFYIFGTLAIVWSIVFFYFGANSPAEHRSISPKERKYIEDSLKTIETNDENKSKKLRTPWREMFTSAPVLALGVAHCSQNWGYWTLLTEMPSYMTSVMKNIEMSGVYSALPYLVMWLLSFPMSWFSDYALKKGMSKGTVRKTSNTVAFWGPAVALAFMSLVPTDDYIWAIVIFTIAVGLNAGSLCGYQINHIDLSPNFAGTMMSVTNCVATITAIIAPLIVGIIVTDESNVYQWNIVFYIAAAIFFLGNLIFVIFGKGEIQWWNNFEEVQALRKKKDKDVEDYI</sequence>
<dbReference type="GO" id="GO:0016020">
    <property type="term" value="C:membrane"/>
    <property type="evidence" value="ECO:0007669"/>
    <property type="project" value="UniProtKB-SubCell"/>
</dbReference>
<dbReference type="PANTHER" id="PTHR11662:SF280">
    <property type="entry name" value="FI21844P1-RELATED"/>
    <property type="match status" value="1"/>
</dbReference>
<dbReference type="InterPro" id="IPR050382">
    <property type="entry name" value="MFS_Na/Anion_cotransporter"/>
</dbReference>
<dbReference type="EMBL" id="GL438827">
    <property type="protein sequence ID" value="EFN68275.1"/>
    <property type="molecule type" value="Genomic_DNA"/>
</dbReference>
<dbReference type="Gene3D" id="1.20.1250.20">
    <property type="entry name" value="MFS general substrate transporter like domains"/>
    <property type="match status" value="2"/>
</dbReference>
<dbReference type="OMA" id="DIKHNGP"/>
<dbReference type="Pfam" id="PF07690">
    <property type="entry name" value="MFS_1"/>
    <property type="match status" value="1"/>
</dbReference>
<dbReference type="STRING" id="104421.E2AE42"/>
<evidence type="ECO:0000259" key="13">
    <source>
        <dbReference type="PROSITE" id="PS50850"/>
    </source>
</evidence>
<comment type="similarity">
    <text evidence="2">Belongs to the major facilitator superfamily. Sodium/anion cotransporter family.</text>
</comment>
<feature type="transmembrane region" description="Helical" evidence="12">
    <location>
        <begin position="443"/>
        <end position="462"/>
    </location>
</feature>
<feature type="transmembrane region" description="Helical" evidence="12">
    <location>
        <begin position="87"/>
        <end position="108"/>
    </location>
</feature>
<feature type="domain" description="Major facilitator superfamily (MFS) profile" evidence="13">
    <location>
        <begin position="39"/>
        <end position="467"/>
    </location>
</feature>
<keyword evidence="9" id="KW-0739">Sodium transport</keyword>
<dbReference type="FunFam" id="1.20.1250.20:FF:000003">
    <property type="entry name" value="Solute carrier family 17 member 3"/>
    <property type="match status" value="1"/>
</dbReference>
<dbReference type="KEGG" id="cfo:105251375"/>
<organism evidence="15">
    <name type="scientific">Camponotus floridanus</name>
    <name type="common">Florida carpenter ant</name>
    <dbReference type="NCBI Taxonomy" id="104421"/>
    <lineage>
        <taxon>Eukaryota</taxon>
        <taxon>Metazoa</taxon>
        <taxon>Ecdysozoa</taxon>
        <taxon>Arthropoda</taxon>
        <taxon>Hexapoda</taxon>
        <taxon>Insecta</taxon>
        <taxon>Pterygota</taxon>
        <taxon>Neoptera</taxon>
        <taxon>Endopterygota</taxon>
        <taxon>Hymenoptera</taxon>
        <taxon>Apocrita</taxon>
        <taxon>Aculeata</taxon>
        <taxon>Formicoidea</taxon>
        <taxon>Formicidae</taxon>
        <taxon>Formicinae</taxon>
        <taxon>Camponotus</taxon>
    </lineage>
</organism>
<keyword evidence="9" id="KW-0406">Ion transport</keyword>
<keyword evidence="5" id="KW-0769">Symport</keyword>
<keyword evidence="7" id="KW-0915">Sodium</keyword>
<dbReference type="FunFam" id="1.20.1250.20:FF:000144">
    <property type="entry name" value="Picot, isoform B"/>
    <property type="match status" value="1"/>
</dbReference>
<keyword evidence="8 12" id="KW-0472">Membrane</keyword>
<dbReference type="GO" id="GO:0015293">
    <property type="term" value="F:symporter activity"/>
    <property type="evidence" value="ECO:0007669"/>
    <property type="project" value="UniProtKB-KW"/>
</dbReference>
<evidence type="ECO:0000256" key="12">
    <source>
        <dbReference type="SAM" id="Phobius"/>
    </source>
</evidence>
<keyword evidence="15" id="KW-1185">Reference proteome</keyword>
<feature type="transmembrane region" description="Helical" evidence="12">
    <location>
        <begin position="349"/>
        <end position="367"/>
    </location>
</feature>
<evidence type="ECO:0000256" key="8">
    <source>
        <dbReference type="ARBA" id="ARBA00023136"/>
    </source>
</evidence>
<feature type="transmembrane region" description="Helical" evidence="12">
    <location>
        <begin position="140"/>
        <end position="164"/>
    </location>
</feature>
<feature type="transmembrane region" description="Helical" evidence="12">
    <location>
        <begin position="373"/>
        <end position="394"/>
    </location>
</feature>
<dbReference type="GO" id="GO:0006814">
    <property type="term" value="P:sodium ion transport"/>
    <property type="evidence" value="ECO:0007669"/>
    <property type="project" value="UniProtKB-KW"/>
</dbReference>
<dbReference type="PANTHER" id="PTHR11662">
    <property type="entry name" value="SOLUTE CARRIER FAMILY 17"/>
    <property type="match status" value="1"/>
</dbReference>
<keyword evidence="3" id="KW-0813">Transport</keyword>
<evidence type="ECO:0000256" key="4">
    <source>
        <dbReference type="ARBA" id="ARBA00022692"/>
    </source>
</evidence>
<feature type="transmembrane region" description="Helical" evidence="12">
    <location>
        <begin position="207"/>
        <end position="228"/>
    </location>
</feature>
<dbReference type="CDD" id="cd17318">
    <property type="entry name" value="MFS_SLC17"/>
    <property type="match status" value="1"/>
</dbReference>
<accession>E2AE42</accession>
<feature type="transmembrane region" description="Helical" evidence="12">
    <location>
        <begin position="176"/>
        <end position="201"/>
    </location>
</feature>
<evidence type="ECO:0000256" key="9">
    <source>
        <dbReference type="ARBA" id="ARBA00023201"/>
    </source>
</evidence>
<feature type="transmembrane region" description="Helical" evidence="12">
    <location>
        <begin position="41"/>
        <end position="67"/>
    </location>
</feature>
<keyword evidence="6 12" id="KW-1133">Transmembrane helix</keyword>
<feature type="transmembrane region" description="Helical" evidence="12">
    <location>
        <begin position="406"/>
        <end position="431"/>
    </location>
</feature>
<evidence type="ECO:0000313" key="14">
    <source>
        <dbReference type="EMBL" id="EFN68275.1"/>
    </source>
</evidence>
<evidence type="ECO:0000256" key="7">
    <source>
        <dbReference type="ARBA" id="ARBA00023053"/>
    </source>
</evidence>
<feature type="transmembrane region" description="Helical" evidence="12">
    <location>
        <begin position="313"/>
        <end position="337"/>
    </location>
</feature>
<keyword evidence="4 12" id="KW-0812">Transmembrane</keyword>
<dbReference type="OrthoDB" id="2985014at2759"/>
<evidence type="ECO:0000256" key="3">
    <source>
        <dbReference type="ARBA" id="ARBA00022448"/>
    </source>
</evidence>
<evidence type="ECO:0000256" key="11">
    <source>
        <dbReference type="ARBA" id="ARBA00068450"/>
    </source>
</evidence>
<comment type="subcellular location">
    <subcellularLocation>
        <location evidence="1">Membrane</location>
        <topology evidence="1">Multi-pass membrane protein</topology>
    </subcellularLocation>
</comment>
<name>E2AE42_CAMFO</name>
<comment type="function">
    <text evidence="10">May be an inorganic phosphate cotransporter.</text>
</comment>
<dbReference type="InterPro" id="IPR020846">
    <property type="entry name" value="MFS_dom"/>
</dbReference>
<evidence type="ECO:0000313" key="15">
    <source>
        <dbReference type="Proteomes" id="UP000000311"/>
    </source>
</evidence>